<name>A0A8S1A574_ARCPL</name>
<evidence type="ECO:0000313" key="1">
    <source>
        <dbReference type="EMBL" id="CAB3239617.1"/>
    </source>
</evidence>
<sequence>MCSKRVRKIAAFETGPAFEESRQSAIVGGHYDISAIFVSSKNAAKPNDPCLAAVRHVVSDSKFKFEHLIRDSSSEDGVCRCE</sequence>
<protein>
    <submittedName>
        <fullName evidence="1">Uncharacterized protein</fullName>
    </submittedName>
</protein>
<comment type="caution">
    <text evidence="1">The sequence shown here is derived from an EMBL/GenBank/DDBJ whole genome shotgun (WGS) entry which is preliminary data.</text>
</comment>
<reference evidence="1 2" key="1">
    <citation type="submission" date="2020-04" db="EMBL/GenBank/DDBJ databases">
        <authorList>
            <person name="Wallbank WR R."/>
            <person name="Pardo Diaz C."/>
            <person name="Kozak K."/>
            <person name="Martin S."/>
            <person name="Jiggins C."/>
            <person name="Moest M."/>
            <person name="Warren A I."/>
            <person name="Byers J.R.P. K."/>
            <person name="Montejo-Kovacevich G."/>
            <person name="Yen C E."/>
        </authorList>
    </citation>
    <scope>NUCLEOTIDE SEQUENCE [LARGE SCALE GENOMIC DNA]</scope>
</reference>
<accession>A0A8S1A574</accession>
<dbReference type="AlphaFoldDB" id="A0A8S1A574"/>
<keyword evidence="2" id="KW-1185">Reference proteome</keyword>
<gene>
    <name evidence="1" type="ORF">APLA_LOCUS7854</name>
</gene>
<organism evidence="1 2">
    <name type="scientific">Arctia plantaginis</name>
    <name type="common">Wood tiger moth</name>
    <name type="synonym">Phalaena plantaginis</name>
    <dbReference type="NCBI Taxonomy" id="874455"/>
    <lineage>
        <taxon>Eukaryota</taxon>
        <taxon>Metazoa</taxon>
        <taxon>Ecdysozoa</taxon>
        <taxon>Arthropoda</taxon>
        <taxon>Hexapoda</taxon>
        <taxon>Insecta</taxon>
        <taxon>Pterygota</taxon>
        <taxon>Neoptera</taxon>
        <taxon>Endopterygota</taxon>
        <taxon>Lepidoptera</taxon>
        <taxon>Glossata</taxon>
        <taxon>Ditrysia</taxon>
        <taxon>Noctuoidea</taxon>
        <taxon>Erebidae</taxon>
        <taxon>Arctiinae</taxon>
        <taxon>Arctia</taxon>
    </lineage>
</organism>
<proteinExistence type="predicted"/>
<dbReference type="EMBL" id="CADEBC010000503">
    <property type="protein sequence ID" value="CAB3239617.1"/>
    <property type="molecule type" value="Genomic_DNA"/>
</dbReference>
<dbReference type="Proteomes" id="UP000494106">
    <property type="component" value="Unassembled WGS sequence"/>
</dbReference>
<evidence type="ECO:0000313" key="2">
    <source>
        <dbReference type="Proteomes" id="UP000494106"/>
    </source>
</evidence>